<evidence type="ECO:0000259" key="4">
    <source>
        <dbReference type="Pfam" id="PF13908"/>
    </source>
</evidence>
<evidence type="ECO:0000313" key="6">
    <source>
        <dbReference type="RefSeq" id="XP_029287645.1"/>
    </source>
</evidence>
<dbReference type="RefSeq" id="XP_029287645.1">
    <property type="nucleotide sequence ID" value="XM_029431785.1"/>
</dbReference>
<evidence type="ECO:0000256" key="2">
    <source>
        <dbReference type="SAM" id="Phobius"/>
    </source>
</evidence>
<keyword evidence="2" id="KW-0812">Transmembrane</keyword>
<organism evidence="5 6">
    <name type="scientific">Cottoperca gobio</name>
    <name type="common">Frogmouth</name>
    <name type="synonym">Aphritis gobio</name>
    <dbReference type="NCBI Taxonomy" id="56716"/>
    <lineage>
        <taxon>Eukaryota</taxon>
        <taxon>Metazoa</taxon>
        <taxon>Chordata</taxon>
        <taxon>Craniata</taxon>
        <taxon>Vertebrata</taxon>
        <taxon>Euteleostomi</taxon>
        <taxon>Actinopterygii</taxon>
        <taxon>Neopterygii</taxon>
        <taxon>Teleostei</taxon>
        <taxon>Neoteleostei</taxon>
        <taxon>Acanthomorphata</taxon>
        <taxon>Eupercaria</taxon>
        <taxon>Perciformes</taxon>
        <taxon>Notothenioidei</taxon>
        <taxon>Bovichtidae</taxon>
        <taxon>Cottoperca</taxon>
    </lineage>
</organism>
<feature type="signal peptide" evidence="3">
    <location>
        <begin position="1"/>
        <end position="23"/>
    </location>
</feature>
<dbReference type="InterPro" id="IPR053891">
    <property type="entry name" value="Shisa_N"/>
</dbReference>
<sequence>MASGLSSVVVLALCVVLAPCVFAGDSDCRAFENQPSQRCRTGFCCGSCSNRYCCHDTFWRFSDDKQDDCFDAFSSYNSPLPMVFGIGGFITILLIFICCCVCPCCCLYKMCRKPRPVIATTTHTTVVTTAPQQYPQQPTATPGQPQSYQGGQYQPYHPIPVQPGYGPQPAQPGYGAQPMPQGYGAQPMPQGYGPQPMPTSSYQGQQFTALPPPTYQEAIGPAYPPNPMPYSQAAFAPGQPAYPLQPPVQPQPNAPPPHKGYIAQPAYNPDFNG</sequence>
<accession>A0A6J2PQ32</accession>
<dbReference type="InParanoid" id="A0A6J2PQ32"/>
<evidence type="ECO:0000256" key="1">
    <source>
        <dbReference type="SAM" id="MobiDB-lite"/>
    </source>
</evidence>
<protein>
    <submittedName>
        <fullName evidence="6">Protein shisa-5-like</fullName>
    </submittedName>
</protein>
<feature type="region of interest" description="Disordered" evidence="1">
    <location>
        <begin position="164"/>
        <end position="190"/>
    </location>
</feature>
<dbReference type="OrthoDB" id="9949323at2759"/>
<name>A0A6J2PQ32_COTGO</name>
<keyword evidence="3" id="KW-0732">Signal</keyword>
<feature type="region of interest" description="Disordered" evidence="1">
    <location>
        <begin position="130"/>
        <end position="152"/>
    </location>
</feature>
<dbReference type="KEGG" id="cgob:115008285"/>
<reference evidence="6" key="1">
    <citation type="submission" date="2025-08" db="UniProtKB">
        <authorList>
            <consortium name="RefSeq"/>
        </authorList>
    </citation>
    <scope>IDENTIFICATION</scope>
</reference>
<dbReference type="Pfam" id="PF13908">
    <property type="entry name" value="Shisa_N"/>
    <property type="match status" value="1"/>
</dbReference>
<feature type="compositionally biased region" description="Pro residues" evidence="1">
    <location>
        <begin position="243"/>
        <end position="258"/>
    </location>
</feature>
<keyword evidence="2" id="KW-0472">Membrane</keyword>
<dbReference type="FunCoup" id="A0A6J2PQ32">
    <property type="interactions" value="38"/>
</dbReference>
<feature type="chain" id="PRO_5026729698" evidence="3">
    <location>
        <begin position="24"/>
        <end position="273"/>
    </location>
</feature>
<evidence type="ECO:0000256" key="3">
    <source>
        <dbReference type="SAM" id="SignalP"/>
    </source>
</evidence>
<gene>
    <name evidence="6" type="primary">LOC115008285</name>
</gene>
<dbReference type="PRINTS" id="PR01217">
    <property type="entry name" value="PRICHEXTENSN"/>
</dbReference>
<keyword evidence="5" id="KW-1185">Reference proteome</keyword>
<feature type="region of interest" description="Disordered" evidence="1">
    <location>
        <begin position="218"/>
        <end position="273"/>
    </location>
</feature>
<dbReference type="Proteomes" id="UP000504630">
    <property type="component" value="Chromosome 5"/>
</dbReference>
<proteinExistence type="predicted"/>
<keyword evidence="2" id="KW-1133">Transmembrane helix</keyword>
<evidence type="ECO:0000313" key="5">
    <source>
        <dbReference type="Proteomes" id="UP000504630"/>
    </source>
</evidence>
<feature type="transmembrane region" description="Helical" evidence="2">
    <location>
        <begin position="82"/>
        <end position="108"/>
    </location>
</feature>
<dbReference type="GeneID" id="115008285"/>
<feature type="domain" description="Shisa N-terminal" evidence="4">
    <location>
        <begin position="33"/>
        <end position="70"/>
    </location>
</feature>
<dbReference type="AlphaFoldDB" id="A0A6J2PQ32"/>